<reference evidence="1 2" key="1">
    <citation type="journal article" date="2018" name="Nat. Ecol. Evol.">
        <title>Pezizomycetes genomes reveal the molecular basis of ectomycorrhizal truffle lifestyle.</title>
        <authorList>
            <person name="Murat C."/>
            <person name="Payen T."/>
            <person name="Noel B."/>
            <person name="Kuo A."/>
            <person name="Morin E."/>
            <person name="Chen J."/>
            <person name="Kohler A."/>
            <person name="Krizsan K."/>
            <person name="Balestrini R."/>
            <person name="Da Silva C."/>
            <person name="Montanini B."/>
            <person name="Hainaut M."/>
            <person name="Levati E."/>
            <person name="Barry K.W."/>
            <person name="Belfiori B."/>
            <person name="Cichocki N."/>
            <person name="Clum A."/>
            <person name="Dockter R.B."/>
            <person name="Fauchery L."/>
            <person name="Guy J."/>
            <person name="Iotti M."/>
            <person name="Le Tacon F."/>
            <person name="Lindquist E.A."/>
            <person name="Lipzen A."/>
            <person name="Malagnac F."/>
            <person name="Mello A."/>
            <person name="Molinier V."/>
            <person name="Miyauchi S."/>
            <person name="Poulain J."/>
            <person name="Riccioni C."/>
            <person name="Rubini A."/>
            <person name="Sitrit Y."/>
            <person name="Splivallo R."/>
            <person name="Traeger S."/>
            <person name="Wang M."/>
            <person name="Zifcakova L."/>
            <person name="Wipf D."/>
            <person name="Zambonelli A."/>
            <person name="Paolocci F."/>
            <person name="Nowrousian M."/>
            <person name="Ottonello S."/>
            <person name="Baldrian P."/>
            <person name="Spatafora J.W."/>
            <person name="Henrissat B."/>
            <person name="Nagy L.G."/>
            <person name="Aury J.M."/>
            <person name="Wincker P."/>
            <person name="Grigoriev I.V."/>
            <person name="Bonfante P."/>
            <person name="Martin F.M."/>
        </authorList>
    </citation>
    <scope>NUCLEOTIDE SEQUENCE [LARGE SCALE GENOMIC DNA]</scope>
    <source>
        <strain evidence="1 2">CCBAS932</strain>
    </source>
</reference>
<dbReference type="EMBL" id="ML119136">
    <property type="protein sequence ID" value="RPB11302.1"/>
    <property type="molecule type" value="Genomic_DNA"/>
</dbReference>
<sequence length="224" mass="25379">MQATKRASKRLSKYMLHTLLRPSTPPTTEMARNEDLDAAHRRQRSEEDHLFAEPNAAEGHVRIDQIPDSELIRLFDPAGPGVTESGYVSARHVGIPIIHIVGMAPSLRPYHTLWRHRYTLEVQLPHNWSALRQRYAWALLPESAVRTGDLDADIRVARELCVLLRLCARILGAVLAADGAGDIVNTVQWVRDEIASVGEDEVRWRGWLEGMVTQRERGWGWGGW</sequence>
<keyword evidence="2" id="KW-1185">Reference proteome</keyword>
<dbReference type="Proteomes" id="UP000277580">
    <property type="component" value="Unassembled WGS sequence"/>
</dbReference>
<organism evidence="1 2">
    <name type="scientific">Morchella conica CCBAS932</name>
    <dbReference type="NCBI Taxonomy" id="1392247"/>
    <lineage>
        <taxon>Eukaryota</taxon>
        <taxon>Fungi</taxon>
        <taxon>Dikarya</taxon>
        <taxon>Ascomycota</taxon>
        <taxon>Pezizomycotina</taxon>
        <taxon>Pezizomycetes</taxon>
        <taxon>Pezizales</taxon>
        <taxon>Morchellaceae</taxon>
        <taxon>Morchella</taxon>
    </lineage>
</organism>
<dbReference type="OrthoDB" id="5379018at2759"/>
<dbReference type="AlphaFoldDB" id="A0A3N4KPQ9"/>
<gene>
    <name evidence="1" type="ORF">P167DRAFT_546374</name>
</gene>
<proteinExistence type="predicted"/>
<evidence type="ECO:0000313" key="1">
    <source>
        <dbReference type="EMBL" id="RPB11302.1"/>
    </source>
</evidence>
<dbReference type="InParanoid" id="A0A3N4KPQ9"/>
<accession>A0A3N4KPQ9</accession>
<name>A0A3N4KPQ9_9PEZI</name>
<evidence type="ECO:0000313" key="2">
    <source>
        <dbReference type="Proteomes" id="UP000277580"/>
    </source>
</evidence>
<protein>
    <submittedName>
        <fullName evidence="1">Uncharacterized protein</fullName>
    </submittedName>
</protein>